<protein>
    <submittedName>
        <fullName evidence="1">Uncharacterized protein</fullName>
    </submittedName>
</protein>
<dbReference type="GeneID" id="80519363"/>
<dbReference type="RefSeq" id="YP_010782599.1">
    <property type="nucleotide sequence ID" value="NC_075039.1"/>
</dbReference>
<reference evidence="1" key="2">
    <citation type="journal article" date="2018" name="Nat. Commun.">
        <title>Tailed giant Tupanvirus possesses the most complete translational apparatus of the known virosphere.</title>
        <authorList>
            <person name="Abrahao J."/>
            <person name="Silva L."/>
            <person name="Silva L.S."/>
            <person name="Khalil J.Y.B."/>
            <person name="Rodrigues R."/>
            <person name="Arantes T."/>
            <person name="Assis F."/>
            <person name="Boratto P."/>
            <person name="Andrade M."/>
            <person name="Kroon E.G."/>
            <person name="Ribeiro B."/>
            <person name="Bergier I."/>
            <person name="Seligmann H."/>
            <person name="Ghigo E."/>
            <person name="Colson P."/>
            <person name="Levasseur A."/>
            <person name="Kroemer G."/>
            <person name="Raoult D."/>
            <person name="La Scola B."/>
        </authorList>
    </citation>
    <scope>NUCLEOTIDE SEQUENCE [LARGE SCALE GENOMIC DNA]</scope>
    <source>
        <strain evidence="1">Soda lake</strain>
    </source>
</reference>
<accession>A0A6N1NNS5</accession>
<proteinExistence type="predicted"/>
<evidence type="ECO:0000313" key="1">
    <source>
        <dbReference type="EMBL" id="QKU35915.1"/>
    </source>
</evidence>
<dbReference type="KEGG" id="vg:80519363"/>
<organism evidence="1">
    <name type="scientific">Tupanvirus soda lake</name>
    <dbReference type="NCBI Taxonomy" id="2126985"/>
    <lineage>
        <taxon>Viruses</taxon>
        <taxon>Varidnaviria</taxon>
        <taxon>Bamfordvirae</taxon>
        <taxon>Nucleocytoviricota</taxon>
        <taxon>Megaviricetes</taxon>
        <taxon>Imitervirales</taxon>
        <taxon>Mimiviridae</taxon>
        <taxon>Megamimivirinae</taxon>
        <taxon>Tupanvirus</taxon>
        <taxon>Tupanvirus salinum</taxon>
    </lineage>
</organism>
<name>A0A6N1NNS5_9VIRU</name>
<sequence length="132" mass="15638">MSFFFFVPVEVRQTPQPTPISIRIPPPTPISIRIPPPTMCDYCKLRPRNSGYNYCSRDCGRKHKRALRPMCKNCHCRPVMTGYQYCSHECGRVHVKRNICPGCRAFASNHIYEPYCSFECRRIHEYHTRRHF</sequence>
<reference evidence="1" key="1">
    <citation type="submission" date="2017-01" db="EMBL/GenBank/DDBJ databases">
        <authorList>
            <person name="Assis F.L."/>
            <person name="Abrahao J.S."/>
            <person name="Silva L."/>
            <person name="Khalil J.B."/>
            <person name="Rodrigues R."/>
            <person name="Silva L.S."/>
            <person name="Arantes T."/>
            <person name="Boratto P."/>
            <person name="Andrade M."/>
            <person name="Kroon E.G."/>
            <person name="Ribeiro B."/>
            <person name="Bergier I."/>
            <person name="Seligmann H."/>
            <person name="Ghigo E."/>
            <person name="Colson P."/>
            <person name="Levasseur A."/>
            <person name="Raoult D."/>
            <person name="Scola B.L."/>
        </authorList>
    </citation>
    <scope>NUCLEOTIDE SEQUENCE</scope>
    <source>
        <strain evidence="1">Soda lake</strain>
    </source>
</reference>
<dbReference type="EMBL" id="KY523104">
    <property type="protein sequence ID" value="QKU35915.1"/>
    <property type="molecule type" value="Genomic_DNA"/>
</dbReference>